<organism evidence="1 2">
    <name type="scientific">Thermothelomyces thermophilus (strain ATCC 42464 / BCRC 31852 / DSM 1799)</name>
    <name type="common">Sporotrichum thermophile</name>
    <dbReference type="NCBI Taxonomy" id="573729"/>
    <lineage>
        <taxon>Eukaryota</taxon>
        <taxon>Fungi</taxon>
        <taxon>Dikarya</taxon>
        <taxon>Ascomycota</taxon>
        <taxon>Pezizomycotina</taxon>
        <taxon>Sordariomycetes</taxon>
        <taxon>Sordariomycetidae</taxon>
        <taxon>Sordariales</taxon>
        <taxon>Chaetomiaceae</taxon>
        <taxon>Thermothelomyces</taxon>
    </lineage>
</organism>
<dbReference type="Proteomes" id="UP000007322">
    <property type="component" value="Chromosome 4"/>
</dbReference>
<dbReference type="GeneID" id="11506409"/>
<dbReference type="VEuPathDB" id="FungiDB:MYCTH_2065465"/>
<protein>
    <submittedName>
        <fullName evidence="1">Uncharacterized protein</fullName>
    </submittedName>
</protein>
<dbReference type="eggNOG" id="ENOG502RVWB">
    <property type="taxonomic scope" value="Eukaryota"/>
</dbReference>
<accession>G2QGX3</accession>
<dbReference type="InParanoid" id="G2QGX3"/>
<dbReference type="RefSeq" id="XP_003664725.1">
    <property type="nucleotide sequence ID" value="XM_003664677.1"/>
</dbReference>
<dbReference type="HOGENOM" id="CLU_024198_0_0_1"/>
<dbReference type="OMA" id="YIWNTPA"/>
<dbReference type="OrthoDB" id="4763081at2759"/>
<keyword evidence="2" id="KW-1185">Reference proteome</keyword>
<proteinExistence type="predicted"/>
<reference evidence="1 2" key="1">
    <citation type="journal article" date="2011" name="Nat. Biotechnol.">
        <title>Comparative genomic analysis of the thermophilic biomass-degrading fungi Myceliophthora thermophila and Thielavia terrestris.</title>
        <authorList>
            <person name="Berka R.M."/>
            <person name="Grigoriev I.V."/>
            <person name="Otillar R."/>
            <person name="Salamov A."/>
            <person name="Grimwood J."/>
            <person name="Reid I."/>
            <person name="Ishmael N."/>
            <person name="John T."/>
            <person name="Darmond C."/>
            <person name="Moisan M.-C."/>
            <person name="Henrissat B."/>
            <person name="Coutinho P.M."/>
            <person name="Lombard V."/>
            <person name="Natvig D.O."/>
            <person name="Lindquist E."/>
            <person name="Schmutz J."/>
            <person name="Lucas S."/>
            <person name="Harris P."/>
            <person name="Powlowski J."/>
            <person name="Bellemare A."/>
            <person name="Taylor D."/>
            <person name="Butler G."/>
            <person name="de Vries R.P."/>
            <person name="Allijn I.E."/>
            <person name="van den Brink J."/>
            <person name="Ushinsky S."/>
            <person name="Storms R."/>
            <person name="Powell A.J."/>
            <person name="Paulsen I.T."/>
            <person name="Elbourne L.D.H."/>
            <person name="Baker S.E."/>
            <person name="Magnuson J."/>
            <person name="LaBoissiere S."/>
            <person name="Clutterbuck A.J."/>
            <person name="Martinez D."/>
            <person name="Wogulis M."/>
            <person name="de Leon A.L."/>
            <person name="Rey M.W."/>
            <person name="Tsang A."/>
        </authorList>
    </citation>
    <scope>NUCLEOTIDE SEQUENCE [LARGE SCALE GENOMIC DNA]</scope>
    <source>
        <strain evidence="2">ATCC 42464 / BCRC 31852 / DSM 1799</strain>
    </source>
</reference>
<evidence type="ECO:0000313" key="2">
    <source>
        <dbReference type="Proteomes" id="UP000007322"/>
    </source>
</evidence>
<dbReference type="EMBL" id="CP003005">
    <property type="protein sequence ID" value="AEO59480.1"/>
    <property type="molecule type" value="Genomic_DNA"/>
</dbReference>
<dbReference type="KEGG" id="mtm:MYCTH_2065465"/>
<evidence type="ECO:0000313" key="1">
    <source>
        <dbReference type="EMBL" id="AEO59480.1"/>
    </source>
</evidence>
<dbReference type="STRING" id="573729.G2QGX3"/>
<sequence length="568" mass="64374">MGDHGDRGHLGLYPRCGLFFGNQDSTSYRGHTRPFPFPQQGYSRTRIDGYLLCRRPDCYRCAASPEFVPVHQECFEIFRQRCSVPDALHRLWVLAAWRSPWRRAQPINFSNSLVDVPILRTICQLCGLPPLHTLPQEILEIIRHYSEHLLLWRCDPVFRVAAQISATAPEPLLTVPLCNLHSWERNGMLQRVTASQSPLPTLRLTIDSSGISKVERLLDRPKYKGECTSRFVFIVIQDDSAVGVKAQLKDGCLRLVFPHRPSFQLWNTPTPPSLALCRAYPADITRCQNFHAVEMDKITGLTFFFSGGCLFGIHVHRLRGSSAIDSYIRAFSNRRRRSIVWLYVPISTRDRLLLIGIREGLQSRTQSIVIRTKLVGDVFVGMQWNGTVRDSSLGASPPLTMVYGEPKEGNPVSFFAAYCRTPADTGLSKPFRLPNPYGSPLGDEAYFSWAPLSGVSSTLVFYDKSNGACRGILLRYENGGSRAVGQCRLQVDPTEEVAQPVRFCFRVDSCPGRFNRDHYIARAKFKQTRQACETVEDEAWECRQLEGLIKFWFTPESCFIAIDDRIGV</sequence>
<dbReference type="AlphaFoldDB" id="G2QGX3"/>
<name>G2QGX3_THET4</name>
<gene>
    <name evidence="1" type="ORF">MYCTH_2065465</name>
</gene>